<dbReference type="Gene3D" id="2.10.260.10">
    <property type="match status" value="1"/>
</dbReference>
<evidence type="ECO:0000313" key="2">
    <source>
        <dbReference type="EMBL" id="TQL86230.1"/>
    </source>
</evidence>
<dbReference type="EMBL" id="VFOX01000001">
    <property type="protein sequence ID" value="TQL86230.1"/>
    <property type="molecule type" value="Genomic_DNA"/>
</dbReference>
<dbReference type="NCBIfam" id="TIGR01439">
    <property type="entry name" value="lp_hng_hel_AbrB"/>
    <property type="match status" value="1"/>
</dbReference>
<feature type="domain" description="SpoVT-AbrB" evidence="1">
    <location>
        <begin position="27"/>
        <end position="72"/>
    </location>
</feature>
<gene>
    <name evidence="2" type="ORF">FB560_1880</name>
</gene>
<proteinExistence type="predicted"/>
<protein>
    <submittedName>
        <fullName evidence="2">AbrB family looped-hinge helix DNA binding protein</fullName>
    </submittedName>
</protein>
<reference evidence="2 3" key="1">
    <citation type="submission" date="2019-06" db="EMBL/GenBank/DDBJ databases">
        <title>Sequencing the genomes of 1000 actinobacteria strains.</title>
        <authorList>
            <person name="Klenk H.-P."/>
        </authorList>
    </citation>
    <scope>NUCLEOTIDE SEQUENCE [LARGE SCALE GENOMIC DNA]</scope>
    <source>
        <strain evidence="2 3">DSM 20169</strain>
    </source>
</reference>
<dbReference type="Pfam" id="PF04014">
    <property type="entry name" value="MazE_antitoxin"/>
    <property type="match status" value="1"/>
</dbReference>
<sequence>MYNMYFMSNEYGDVHYGPEGRVFYGSVTVGERGQVVIPAQARRDHEIEPGQKLIVLGNADGIALMSIDKLLAVLGDSAELLTHVKKTSDGS</sequence>
<organism evidence="2 3">
    <name type="scientific">Microbacterium saperdae</name>
    <dbReference type="NCBI Taxonomy" id="69368"/>
    <lineage>
        <taxon>Bacteria</taxon>
        <taxon>Bacillati</taxon>
        <taxon>Actinomycetota</taxon>
        <taxon>Actinomycetes</taxon>
        <taxon>Micrococcales</taxon>
        <taxon>Microbacteriaceae</taxon>
        <taxon>Microbacterium</taxon>
    </lineage>
</organism>
<name>A0A543BN10_9MICO</name>
<evidence type="ECO:0000259" key="1">
    <source>
        <dbReference type="SMART" id="SM00966"/>
    </source>
</evidence>
<evidence type="ECO:0000313" key="3">
    <source>
        <dbReference type="Proteomes" id="UP000317209"/>
    </source>
</evidence>
<comment type="caution">
    <text evidence="2">The sequence shown here is derived from an EMBL/GenBank/DDBJ whole genome shotgun (WGS) entry which is preliminary data.</text>
</comment>
<dbReference type="InterPro" id="IPR037914">
    <property type="entry name" value="SpoVT-AbrB_sf"/>
</dbReference>
<dbReference type="SMART" id="SM00966">
    <property type="entry name" value="SpoVT_AbrB"/>
    <property type="match status" value="1"/>
</dbReference>
<dbReference type="InterPro" id="IPR007159">
    <property type="entry name" value="SpoVT-AbrB_dom"/>
</dbReference>
<accession>A0A543BN10</accession>
<dbReference type="SUPFAM" id="SSF89447">
    <property type="entry name" value="AbrB/MazE/MraZ-like"/>
    <property type="match status" value="1"/>
</dbReference>
<dbReference type="Proteomes" id="UP000317209">
    <property type="component" value="Unassembled WGS sequence"/>
</dbReference>
<dbReference type="AlphaFoldDB" id="A0A543BN10"/>
<keyword evidence="3" id="KW-1185">Reference proteome</keyword>
<dbReference type="GO" id="GO:0003677">
    <property type="term" value="F:DNA binding"/>
    <property type="evidence" value="ECO:0007669"/>
    <property type="project" value="InterPro"/>
</dbReference>